<name>B3LKF3_YEAS1</name>
<protein>
    <recommendedName>
        <fullName evidence="4">Nucleoporin Nup133/Nup155-like N-terminal domain-containing protein</fullName>
    </recommendedName>
</protein>
<reference evidence="5" key="1">
    <citation type="submission" date="2005-03" db="EMBL/GenBank/DDBJ databases">
        <authorList>
            <person name="Giovannoni S.J."/>
            <person name="Cho J.-C."/>
            <person name="Ferriera S."/>
            <person name="Johnson J."/>
            <person name="Kravitz S."/>
            <person name="Halpern A."/>
            <person name="Remington K."/>
            <person name="Beeson K."/>
            <person name="Tran B."/>
            <person name="Rogers Y.-H."/>
            <person name="Friedman R."/>
            <person name="Venter J.C."/>
        </authorList>
    </citation>
    <scope>NUCLEOTIDE SEQUENCE</scope>
    <source>
        <strain evidence="5">RM11-1a</strain>
    </source>
</reference>
<proteinExistence type="predicted"/>
<gene>
    <name evidence="5" type="ORF">SCRG_02221</name>
</gene>
<evidence type="ECO:0000256" key="1">
    <source>
        <dbReference type="ARBA" id="ARBA00004123"/>
    </source>
</evidence>
<evidence type="ECO:0000256" key="2">
    <source>
        <dbReference type="ARBA" id="ARBA00022448"/>
    </source>
</evidence>
<dbReference type="Pfam" id="PF08801">
    <property type="entry name" value="Nucleoporin_N"/>
    <property type="match status" value="1"/>
</dbReference>
<organism evidence="5 6">
    <name type="scientific">Saccharomyces cerevisiae (strain RM11-1a)</name>
    <name type="common">Baker's yeast</name>
    <dbReference type="NCBI Taxonomy" id="285006"/>
    <lineage>
        <taxon>Eukaryota</taxon>
        <taxon>Fungi</taxon>
        <taxon>Dikarya</taxon>
        <taxon>Ascomycota</taxon>
        <taxon>Saccharomycotina</taxon>
        <taxon>Saccharomycetes</taxon>
        <taxon>Saccharomycetales</taxon>
        <taxon>Saccharomycetaceae</taxon>
        <taxon>Saccharomyces</taxon>
    </lineage>
</organism>
<dbReference type="PANTHER" id="PTHR10350:SF6">
    <property type="entry name" value="NUCLEAR PORE COMPLEX PROTEIN NUP155"/>
    <property type="match status" value="1"/>
</dbReference>
<feature type="domain" description="Nucleoporin Nup133/Nup155-like N-terminal" evidence="4">
    <location>
        <begin position="3"/>
        <end position="75"/>
    </location>
</feature>
<evidence type="ECO:0000313" key="6">
    <source>
        <dbReference type="Proteomes" id="UP000008335"/>
    </source>
</evidence>
<dbReference type="GO" id="GO:0000972">
    <property type="term" value="P:transcription-dependent tethering of RNA polymerase II gene DNA at nuclear periphery"/>
    <property type="evidence" value="ECO:0007669"/>
    <property type="project" value="TreeGrafter"/>
</dbReference>
<dbReference type="InterPro" id="IPR004870">
    <property type="entry name" value="Nucleoporin_Nup155"/>
</dbReference>
<dbReference type="HOGENOM" id="CLU_2529185_0_0_1"/>
<keyword evidence="3" id="KW-0539">Nucleus</keyword>
<dbReference type="Proteomes" id="UP000008335">
    <property type="component" value="Unassembled WGS sequence"/>
</dbReference>
<sequence>MELFMFAISLDKITNELTVFNTHISVPVQGIDVIDIMSHERLGRIFFVGQATGLNIWELHYSASDDWFNSKCSKVFFFTYIVNQ</sequence>
<evidence type="ECO:0000256" key="3">
    <source>
        <dbReference type="ARBA" id="ARBA00023242"/>
    </source>
</evidence>
<keyword evidence="6" id="KW-1185">Reference proteome</keyword>
<dbReference type="GO" id="GO:0044611">
    <property type="term" value="C:nuclear pore inner ring"/>
    <property type="evidence" value="ECO:0007669"/>
    <property type="project" value="TreeGrafter"/>
</dbReference>
<evidence type="ECO:0000259" key="4">
    <source>
        <dbReference type="Pfam" id="PF08801"/>
    </source>
</evidence>
<accession>B3LKF3</accession>
<dbReference type="AlphaFoldDB" id="B3LKF3"/>
<dbReference type="GO" id="GO:0036228">
    <property type="term" value="P:protein localization to nuclear inner membrane"/>
    <property type="evidence" value="ECO:0007669"/>
    <property type="project" value="TreeGrafter"/>
</dbReference>
<dbReference type="GO" id="GO:0006606">
    <property type="term" value="P:protein import into nucleus"/>
    <property type="evidence" value="ECO:0007669"/>
    <property type="project" value="TreeGrafter"/>
</dbReference>
<dbReference type="GO" id="GO:0017056">
    <property type="term" value="F:structural constituent of nuclear pore"/>
    <property type="evidence" value="ECO:0007669"/>
    <property type="project" value="InterPro"/>
</dbReference>
<dbReference type="InterPro" id="IPR014908">
    <property type="entry name" value="Nucleoporin_Nup133/Nup155_N"/>
</dbReference>
<evidence type="ECO:0000313" key="5">
    <source>
        <dbReference type="EMBL" id="EDV10951.1"/>
    </source>
</evidence>
<dbReference type="GO" id="GO:0006405">
    <property type="term" value="P:RNA export from nucleus"/>
    <property type="evidence" value="ECO:0007669"/>
    <property type="project" value="TreeGrafter"/>
</dbReference>
<comment type="subcellular location">
    <subcellularLocation>
        <location evidence="1">Nucleus</location>
    </subcellularLocation>
</comment>
<keyword evidence="2" id="KW-0813">Transport</keyword>
<dbReference type="PANTHER" id="PTHR10350">
    <property type="entry name" value="NUCLEAR PORE COMPLEX PROTEIN NUP155"/>
    <property type="match status" value="1"/>
</dbReference>
<dbReference type="EMBL" id="CH408046">
    <property type="protein sequence ID" value="EDV10951.1"/>
    <property type="molecule type" value="Genomic_DNA"/>
</dbReference>
<reference evidence="5" key="2">
    <citation type="submission" date="2005-07" db="EMBL/GenBank/DDBJ databases">
        <title>Annotation of the Saccharomyces cerevisiae RM11-1a Genome.</title>
        <authorList>
            <consortium name="The Broad Institute Genome Sequencing Platform"/>
            <person name="Birren B."/>
            <person name="Lander E."/>
            <person name="Galagan J."/>
            <person name="Nusbaum C."/>
            <person name="Devon K."/>
            <person name="Cuomo C."/>
            <person name="Jaffe D."/>
            <person name="Butler J."/>
            <person name="Alvarez P."/>
            <person name="Gnerre S."/>
            <person name="Grabherr M."/>
            <person name="Kleber M."/>
            <person name="Mauceli E."/>
            <person name="Brockman W."/>
            <person name="MacCallum I.A."/>
            <person name="Rounsley S."/>
            <person name="Young S."/>
            <person name="LaButti K."/>
            <person name="Pushparaj V."/>
            <person name="DeCaprio D."/>
            <person name="Crawford M."/>
            <person name="Koehrsen M."/>
            <person name="Engels R."/>
            <person name="Montgomery P."/>
            <person name="Pearson M."/>
            <person name="Howarth C."/>
            <person name="Larson L."/>
            <person name="Luoma S."/>
            <person name="White J."/>
            <person name="O'Leary S."/>
            <person name="Kodira C."/>
            <person name="Zeng Q."/>
            <person name="Yandava C."/>
            <person name="Alvarado L."/>
            <person name="Pratt S."/>
            <person name="Kruglyak L."/>
        </authorList>
    </citation>
    <scope>NUCLEOTIDE SEQUENCE</scope>
    <source>
        <strain evidence="5">RM11-1a</strain>
    </source>
</reference>